<organism evidence="1 2">
    <name type="scientific">Lupinus angustifolius</name>
    <name type="common">Narrow-leaved blue lupine</name>
    <dbReference type="NCBI Taxonomy" id="3871"/>
    <lineage>
        <taxon>Eukaryota</taxon>
        <taxon>Viridiplantae</taxon>
        <taxon>Streptophyta</taxon>
        <taxon>Embryophyta</taxon>
        <taxon>Tracheophyta</taxon>
        <taxon>Spermatophyta</taxon>
        <taxon>Magnoliopsida</taxon>
        <taxon>eudicotyledons</taxon>
        <taxon>Gunneridae</taxon>
        <taxon>Pentapetalae</taxon>
        <taxon>rosids</taxon>
        <taxon>fabids</taxon>
        <taxon>Fabales</taxon>
        <taxon>Fabaceae</taxon>
        <taxon>Papilionoideae</taxon>
        <taxon>50 kb inversion clade</taxon>
        <taxon>genistoids sensu lato</taxon>
        <taxon>core genistoids</taxon>
        <taxon>Genisteae</taxon>
        <taxon>Lupinus</taxon>
    </lineage>
</organism>
<name>A0A4P1RDT3_LUPAN</name>
<protein>
    <submittedName>
        <fullName evidence="1">Uncharacterized protein</fullName>
    </submittedName>
</protein>
<accession>A0A4P1RDT3</accession>
<reference evidence="1 2" key="1">
    <citation type="journal article" date="2017" name="Plant Biotechnol. J.">
        <title>A comprehensive draft genome sequence for lupin (Lupinus angustifolius), an emerging health food: insights into plant-microbe interactions and legume evolution.</title>
        <authorList>
            <person name="Hane J.K."/>
            <person name="Ming Y."/>
            <person name="Kamphuis L.G."/>
            <person name="Nelson M.N."/>
            <person name="Garg G."/>
            <person name="Atkins C.A."/>
            <person name="Bayer P.E."/>
            <person name="Bravo A."/>
            <person name="Bringans S."/>
            <person name="Cannon S."/>
            <person name="Edwards D."/>
            <person name="Foley R."/>
            <person name="Gao L.L."/>
            <person name="Harrison M.J."/>
            <person name="Huang W."/>
            <person name="Hurgobin B."/>
            <person name="Li S."/>
            <person name="Liu C.W."/>
            <person name="McGrath A."/>
            <person name="Morahan G."/>
            <person name="Murray J."/>
            <person name="Weller J."/>
            <person name="Jian J."/>
            <person name="Singh K.B."/>
        </authorList>
    </citation>
    <scope>NUCLEOTIDE SEQUENCE [LARGE SCALE GENOMIC DNA]</scope>
    <source>
        <strain evidence="2">cv. Tanjil</strain>
        <tissue evidence="1">Whole plant</tissue>
    </source>
</reference>
<keyword evidence="2" id="KW-1185">Reference proteome</keyword>
<evidence type="ECO:0000313" key="1">
    <source>
        <dbReference type="EMBL" id="OIW08485.1"/>
    </source>
</evidence>
<sequence>MIPQDASLVNLSFWQSFYWSLLKIFITFDARICRTLSFVGVGHGYDTDTLGFVKDTYS</sequence>
<dbReference type="EMBL" id="CM007367">
    <property type="protein sequence ID" value="OIW08485.1"/>
    <property type="molecule type" value="Genomic_DNA"/>
</dbReference>
<dbReference type="AlphaFoldDB" id="A0A4P1RDT3"/>
<evidence type="ECO:0000313" key="2">
    <source>
        <dbReference type="Proteomes" id="UP000188354"/>
    </source>
</evidence>
<gene>
    <name evidence="1" type="ORF">TanjilG_03161</name>
</gene>
<dbReference type="Gramene" id="OIW08485">
    <property type="protein sequence ID" value="OIW08485"/>
    <property type="gene ID" value="TanjilG_03161"/>
</dbReference>
<proteinExistence type="predicted"/>
<dbReference type="Proteomes" id="UP000188354">
    <property type="component" value="Chromosome LG07"/>
</dbReference>